<evidence type="ECO:0000256" key="7">
    <source>
        <dbReference type="ARBA" id="ARBA00023136"/>
    </source>
</evidence>
<evidence type="ECO:0000313" key="10">
    <source>
        <dbReference type="Proteomes" id="UP000292958"/>
    </source>
</evidence>
<evidence type="ECO:0000256" key="4">
    <source>
        <dbReference type="ARBA" id="ARBA00022475"/>
    </source>
</evidence>
<feature type="transmembrane region" description="Helical" evidence="8">
    <location>
        <begin position="284"/>
        <end position="302"/>
    </location>
</feature>
<dbReference type="Pfam" id="PF01594">
    <property type="entry name" value="AI-2E_transport"/>
    <property type="match status" value="1"/>
</dbReference>
<name>A0A4Q7YRG8_9BACT</name>
<feature type="transmembrane region" description="Helical" evidence="8">
    <location>
        <begin position="29"/>
        <end position="46"/>
    </location>
</feature>
<organism evidence="9 10">
    <name type="scientific">Edaphobacter modestus</name>
    <dbReference type="NCBI Taxonomy" id="388466"/>
    <lineage>
        <taxon>Bacteria</taxon>
        <taxon>Pseudomonadati</taxon>
        <taxon>Acidobacteriota</taxon>
        <taxon>Terriglobia</taxon>
        <taxon>Terriglobales</taxon>
        <taxon>Acidobacteriaceae</taxon>
        <taxon>Edaphobacter</taxon>
    </lineage>
</organism>
<dbReference type="EMBL" id="SHKW01000001">
    <property type="protein sequence ID" value="RZU40088.1"/>
    <property type="molecule type" value="Genomic_DNA"/>
</dbReference>
<feature type="transmembrane region" description="Helical" evidence="8">
    <location>
        <begin position="52"/>
        <end position="70"/>
    </location>
</feature>
<keyword evidence="10" id="KW-1185">Reference proteome</keyword>
<dbReference type="InterPro" id="IPR002549">
    <property type="entry name" value="AI-2E-like"/>
</dbReference>
<feature type="transmembrane region" description="Helical" evidence="8">
    <location>
        <begin position="247"/>
        <end position="277"/>
    </location>
</feature>
<accession>A0A4Q7YRG8</accession>
<dbReference type="GO" id="GO:0005886">
    <property type="term" value="C:plasma membrane"/>
    <property type="evidence" value="ECO:0007669"/>
    <property type="project" value="UniProtKB-SubCell"/>
</dbReference>
<feature type="transmembrane region" description="Helical" evidence="8">
    <location>
        <begin position="219"/>
        <end position="241"/>
    </location>
</feature>
<feature type="transmembrane region" description="Helical" evidence="8">
    <location>
        <begin position="165"/>
        <end position="184"/>
    </location>
</feature>
<evidence type="ECO:0000256" key="5">
    <source>
        <dbReference type="ARBA" id="ARBA00022692"/>
    </source>
</evidence>
<dbReference type="Proteomes" id="UP000292958">
    <property type="component" value="Unassembled WGS sequence"/>
</dbReference>
<evidence type="ECO:0000256" key="8">
    <source>
        <dbReference type="SAM" id="Phobius"/>
    </source>
</evidence>
<dbReference type="PANTHER" id="PTHR21716:SF53">
    <property type="entry name" value="PERMEASE PERM-RELATED"/>
    <property type="match status" value="1"/>
</dbReference>
<keyword evidence="4" id="KW-1003">Cell membrane</keyword>
<feature type="transmembrane region" description="Helical" evidence="8">
    <location>
        <begin position="82"/>
        <end position="104"/>
    </location>
</feature>
<proteinExistence type="inferred from homology"/>
<evidence type="ECO:0000256" key="6">
    <source>
        <dbReference type="ARBA" id="ARBA00022989"/>
    </source>
</evidence>
<evidence type="ECO:0000256" key="1">
    <source>
        <dbReference type="ARBA" id="ARBA00004651"/>
    </source>
</evidence>
<evidence type="ECO:0000256" key="3">
    <source>
        <dbReference type="ARBA" id="ARBA00022448"/>
    </source>
</evidence>
<comment type="caution">
    <text evidence="9">The sequence shown here is derived from an EMBL/GenBank/DDBJ whole genome shotgun (WGS) entry which is preliminary data.</text>
</comment>
<comment type="similarity">
    <text evidence="2">Belongs to the autoinducer-2 exporter (AI-2E) (TC 2.A.86) family.</text>
</comment>
<comment type="subcellular location">
    <subcellularLocation>
        <location evidence="1">Cell membrane</location>
        <topology evidence="1">Multi-pass membrane protein</topology>
    </subcellularLocation>
</comment>
<sequence length="357" mass="38860">MAPQEKKLAHSTDPIPEEKRARRIVRGHILFAFGLLLTLGLAWLLAKEILLIYVSALFAAVLMPVVNRIMKINLLGRRASKPAAIFLIVAGMALVVGVFLTVGLPPVLHDLNQFSADLPARIPKMMSRVDQLPITHRLGVDDIARRAEGALTATASYLMTSLPNWLSHLFDILSALFLCIYFMLEGDTAYRFALSLVPATHRERLSATLERADDKISNWLIGQGFLMLLLGISSTIVFAILHVRYFLLLGFLMGLFNIIPIAGGVVTITLSAIVAAFDSWTKCLGVLIFYVLYINVENAYLIPRIMGSSVELSGLTILIALLCGTSLAGVVGALVAVPTAALIAVLLEEYAVHDKAT</sequence>
<protein>
    <submittedName>
        <fullName evidence="9">Putative PurR-regulated permease PerM</fullName>
    </submittedName>
</protein>
<dbReference type="PANTHER" id="PTHR21716">
    <property type="entry name" value="TRANSMEMBRANE PROTEIN"/>
    <property type="match status" value="1"/>
</dbReference>
<reference evidence="9 10" key="1">
    <citation type="submission" date="2019-02" db="EMBL/GenBank/DDBJ databases">
        <title>Genomic Encyclopedia of Archaeal and Bacterial Type Strains, Phase II (KMG-II): from individual species to whole genera.</title>
        <authorList>
            <person name="Goeker M."/>
        </authorList>
    </citation>
    <scope>NUCLEOTIDE SEQUENCE [LARGE SCALE GENOMIC DNA]</scope>
    <source>
        <strain evidence="9 10">DSM 18101</strain>
    </source>
</reference>
<keyword evidence="5 8" id="KW-0812">Transmembrane</keyword>
<evidence type="ECO:0000313" key="9">
    <source>
        <dbReference type="EMBL" id="RZU40088.1"/>
    </source>
</evidence>
<keyword evidence="6 8" id="KW-1133">Transmembrane helix</keyword>
<gene>
    <name evidence="9" type="ORF">BDD14_1512</name>
</gene>
<keyword evidence="7 8" id="KW-0472">Membrane</keyword>
<dbReference type="OrthoDB" id="117595at2"/>
<dbReference type="AlphaFoldDB" id="A0A4Q7YRG8"/>
<feature type="transmembrane region" description="Helical" evidence="8">
    <location>
        <begin position="314"/>
        <end position="347"/>
    </location>
</feature>
<keyword evidence="3" id="KW-0813">Transport</keyword>
<evidence type="ECO:0000256" key="2">
    <source>
        <dbReference type="ARBA" id="ARBA00009773"/>
    </source>
</evidence>
<dbReference type="RefSeq" id="WP_130418203.1">
    <property type="nucleotide sequence ID" value="NZ_SHKW01000001.1"/>
</dbReference>